<accession>A0A072V8N6</accession>
<dbReference type="AlphaFoldDB" id="A0A072V8N6"/>
<sequence>MERIFTRSLEVKLSGLDKDNTMYQVQSRAKVGYVKMQPQEWSNKTSGNRTDNEQQLCKSAAQNSATLHQALSYNNDCHVFSWQDI</sequence>
<reference evidence="2" key="3">
    <citation type="submission" date="2015-04" db="UniProtKB">
        <authorList>
            <consortium name="EnsemblPlants"/>
        </authorList>
    </citation>
    <scope>IDENTIFICATION</scope>
    <source>
        <strain evidence="2">cv. Jemalong A17</strain>
    </source>
</reference>
<dbReference type="EnsemblPlants" id="KEH38197">
    <property type="protein sequence ID" value="KEH38197"/>
    <property type="gene ID" value="MTR_2g063090"/>
</dbReference>
<keyword evidence="3" id="KW-1185">Reference proteome</keyword>
<evidence type="ECO:0000313" key="1">
    <source>
        <dbReference type="EMBL" id="KEH38197.1"/>
    </source>
</evidence>
<reference evidence="1 3" key="1">
    <citation type="journal article" date="2011" name="Nature">
        <title>The Medicago genome provides insight into the evolution of rhizobial symbioses.</title>
        <authorList>
            <person name="Young N.D."/>
            <person name="Debelle F."/>
            <person name="Oldroyd G.E."/>
            <person name="Geurts R."/>
            <person name="Cannon S.B."/>
            <person name="Udvardi M.K."/>
            <person name="Benedito V.A."/>
            <person name="Mayer K.F."/>
            <person name="Gouzy J."/>
            <person name="Schoof H."/>
            <person name="Van de Peer Y."/>
            <person name="Proost S."/>
            <person name="Cook D.R."/>
            <person name="Meyers B.C."/>
            <person name="Spannagl M."/>
            <person name="Cheung F."/>
            <person name="De Mita S."/>
            <person name="Krishnakumar V."/>
            <person name="Gundlach H."/>
            <person name="Zhou S."/>
            <person name="Mudge J."/>
            <person name="Bharti A.K."/>
            <person name="Murray J.D."/>
            <person name="Naoumkina M.A."/>
            <person name="Rosen B."/>
            <person name="Silverstein K.A."/>
            <person name="Tang H."/>
            <person name="Rombauts S."/>
            <person name="Zhao P.X."/>
            <person name="Zhou P."/>
            <person name="Barbe V."/>
            <person name="Bardou P."/>
            <person name="Bechner M."/>
            <person name="Bellec A."/>
            <person name="Berger A."/>
            <person name="Berges H."/>
            <person name="Bidwell S."/>
            <person name="Bisseling T."/>
            <person name="Choisne N."/>
            <person name="Couloux A."/>
            <person name="Denny R."/>
            <person name="Deshpande S."/>
            <person name="Dai X."/>
            <person name="Doyle J.J."/>
            <person name="Dudez A.M."/>
            <person name="Farmer A.D."/>
            <person name="Fouteau S."/>
            <person name="Franken C."/>
            <person name="Gibelin C."/>
            <person name="Gish J."/>
            <person name="Goldstein S."/>
            <person name="Gonzalez A.J."/>
            <person name="Green P.J."/>
            <person name="Hallab A."/>
            <person name="Hartog M."/>
            <person name="Hua A."/>
            <person name="Humphray S.J."/>
            <person name="Jeong D.H."/>
            <person name="Jing Y."/>
            <person name="Jocker A."/>
            <person name="Kenton S.M."/>
            <person name="Kim D.J."/>
            <person name="Klee K."/>
            <person name="Lai H."/>
            <person name="Lang C."/>
            <person name="Lin S."/>
            <person name="Macmil S.L."/>
            <person name="Magdelenat G."/>
            <person name="Matthews L."/>
            <person name="McCorrison J."/>
            <person name="Monaghan E.L."/>
            <person name="Mun J.H."/>
            <person name="Najar F.Z."/>
            <person name="Nicholson C."/>
            <person name="Noirot C."/>
            <person name="O'Bleness M."/>
            <person name="Paule C.R."/>
            <person name="Poulain J."/>
            <person name="Prion F."/>
            <person name="Qin B."/>
            <person name="Qu C."/>
            <person name="Retzel E.F."/>
            <person name="Riddle C."/>
            <person name="Sallet E."/>
            <person name="Samain S."/>
            <person name="Samson N."/>
            <person name="Sanders I."/>
            <person name="Saurat O."/>
            <person name="Scarpelli C."/>
            <person name="Schiex T."/>
            <person name="Segurens B."/>
            <person name="Severin A.J."/>
            <person name="Sherrier D.J."/>
            <person name="Shi R."/>
            <person name="Sims S."/>
            <person name="Singer S.R."/>
            <person name="Sinharoy S."/>
            <person name="Sterck L."/>
            <person name="Viollet A."/>
            <person name="Wang B.B."/>
            <person name="Wang K."/>
            <person name="Wang M."/>
            <person name="Wang X."/>
            <person name="Warfsmann J."/>
            <person name="Weissenbach J."/>
            <person name="White D.D."/>
            <person name="White J.D."/>
            <person name="Wiley G.B."/>
            <person name="Wincker P."/>
            <person name="Xing Y."/>
            <person name="Yang L."/>
            <person name="Yao Z."/>
            <person name="Ying F."/>
            <person name="Zhai J."/>
            <person name="Zhou L."/>
            <person name="Zuber A."/>
            <person name="Denarie J."/>
            <person name="Dixon R.A."/>
            <person name="May G.D."/>
            <person name="Schwartz D.C."/>
            <person name="Rogers J."/>
            <person name="Quetier F."/>
            <person name="Town C.D."/>
            <person name="Roe B.A."/>
        </authorList>
    </citation>
    <scope>NUCLEOTIDE SEQUENCE [LARGE SCALE GENOMIC DNA]</scope>
    <source>
        <strain evidence="1">A17</strain>
        <strain evidence="2 3">cv. Jemalong A17</strain>
    </source>
</reference>
<dbReference type="EMBL" id="CM001218">
    <property type="protein sequence ID" value="KEH38197.1"/>
    <property type="molecule type" value="Genomic_DNA"/>
</dbReference>
<name>A0A072V8N6_MEDTR</name>
<gene>
    <name evidence="1" type="ordered locus">MTR_2g063090</name>
</gene>
<protein>
    <submittedName>
        <fullName evidence="1 2">Uncharacterized protein</fullName>
    </submittedName>
</protein>
<evidence type="ECO:0000313" key="2">
    <source>
        <dbReference type="EnsemblPlants" id="KEH38197"/>
    </source>
</evidence>
<proteinExistence type="predicted"/>
<evidence type="ECO:0000313" key="3">
    <source>
        <dbReference type="Proteomes" id="UP000002051"/>
    </source>
</evidence>
<dbReference type="HOGENOM" id="CLU_2516020_0_0_1"/>
<reference evidence="1 3" key="2">
    <citation type="journal article" date="2014" name="BMC Genomics">
        <title>An improved genome release (version Mt4.0) for the model legume Medicago truncatula.</title>
        <authorList>
            <person name="Tang H."/>
            <person name="Krishnakumar V."/>
            <person name="Bidwell S."/>
            <person name="Rosen B."/>
            <person name="Chan A."/>
            <person name="Zhou S."/>
            <person name="Gentzbittel L."/>
            <person name="Childs K.L."/>
            <person name="Yandell M."/>
            <person name="Gundlach H."/>
            <person name="Mayer K.F."/>
            <person name="Schwartz D.C."/>
            <person name="Town C.D."/>
        </authorList>
    </citation>
    <scope>GENOME REANNOTATION</scope>
    <source>
        <strain evidence="1">A17</strain>
        <strain evidence="2 3">cv. Jemalong A17</strain>
    </source>
</reference>
<dbReference type="Proteomes" id="UP000002051">
    <property type="component" value="Chromosome 2"/>
</dbReference>
<organism evidence="1 3">
    <name type="scientific">Medicago truncatula</name>
    <name type="common">Barrel medic</name>
    <name type="synonym">Medicago tribuloides</name>
    <dbReference type="NCBI Taxonomy" id="3880"/>
    <lineage>
        <taxon>Eukaryota</taxon>
        <taxon>Viridiplantae</taxon>
        <taxon>Streptophyta</taxon>
        <taxon>Embryophyta</taxon>
        <taxon>Tracheophyta</taxon>
        <taxon>Spermatophyta</taxon>
        <taxon>Magnoliopsida</taxon>
        <taxon>eudicotyledons</taxon>
        <taxon>Gunneridae</taxon>
        <taxon>Pentapetalae</taxon>
        <taxon>rosids</taxon>
        <taxon>fabids</taxon>
        <taxon>Fabales</taxon>
        <taxon>Fabaceae</taxon>
        <taxon>Papilionoideae</taxon>
        <taxon>50 kb inversion clade</taxon>
        <taxon>NPAAA clade</taxon>
        <taxon>Hologalegina</taxon>
        <taxon>IRL clade</taxon>
        <taxon>Trifolieae</taxon>
        <taxon>Medicago</taxon>
    </lineage>
</organism>